<feature type="non-terminal residue" evidence="3">
    <location>
        <position position="1"/>
    </location>
</feature>
<reference evidence="3 4" key="2">
    <citation type="journal article" date="2008" name="Nature">
        <title>The Phaeodactylum genome reveals the evolutionary history of diatom genomes.</title>
        <authorList>
            <person name="Bowler C."/>
            <person name="Allen A.E."/>
            <person name="Badger J.H."/>
            <person name="Grimwood J."/>
            <person name="Jabbari K."/>
            <person name="Kuo A."/>
            <person name="Maheswari U."/>
            <person name="Martens C."/>
            <person name="Maumus F."/>
            <person name="Otillar R.P."/>
            <person name="Rayko E."/>
            <person name="Salamov A."/>
            <person name="Vandepoele K."/>
            <person name="Beszteri B."/>
            <person name="Gruber A."/>
            <person name="Heijde M."/>
            <person name="Katinka M."/>
            <person name="Mock T."/>
            <person name="Valentin K."/>
            <person name="Verret F."/>
            <person name="Berges J.A."/>
            <person name="Brownlee C."/>
            <person name="Cadoret J.P."/>
            <person name="Chiovitti A."/>
            <person name="Choi C.J."/>
            <person name="Coesel S."/>
            <person name="De Martino A."/>
            <person name="Detter J.C."/>
            <person name="Durkin C."/>
            <person name="Falciatore A."/>
            <person name="Fournet J."/>
            <person name="Haruta M."/>
            <person name="Huysman M.J."/>
            <person name="Jenkins B.D."/>
            <person name="Jiroutova K."/>
            <person name="Jorgensen R.E."/>
            <person name="Joubert Y."/>
            <person name="Kaplan A."/>
            <person name="Kroger N."/>
            <person name="Kroth P.G."/>
            <person name="La Roche J."/>
            <person name="Lindquist E."/>
            <person name="Lommer M."/>
            <person name="Martin-Jezequel V."/>
            <person name="Lopez P.J."/>
            <person name="Lucas S."/>
            <person name="Mangogna M."/>
            <person name="McGinnis K."/>
            <person name="Medlin L.K."/>
            <person name="Montsant A."/>
            <person name="Oudot-Le Secq M.P."/>
            <person name="Napoli C."/>
            <person name="Obornik M."/>
            <person name="Parker M.S."/>
            <person name="Petit J.L."/>
            <person name="Porcel B.M."/>
            <person name="Poulsen N."/>
            <person name="Robison M."/>
            <person name="Rychlewski L."/>
            <person name="Rynearson T.A."/>
            <person name="Schmutz J."/>
            <person name="Shapiro H."/>
            <person name="Siaut M."/>
            <person name="Stanley M."/>
            <person name="Sussman M.R."/>
            <person name="Taylor A.R."/>
            <person name="Vardi A."/>
            <person name="von Dassow P."/>
            <person name="Vyverman W."/>
            <person name="Willis A."/>
            <person name="Wyrwicz L.S."/>
            <person name="Rokhsar D.S."/>
            <person name="Weissenbach J."/>
            <person name="Armbrust E.V."/>
            <person name="Green B.R."/>
            <person name="Van de Peer Y."/>
            <person name="Grigoriev I.V."/>
        </authorList>
    </citation>
    <scope>NUCLEOTIDE SEQUENCE [LARGE SCALE GENOMIC DNA]</scope>
    <source>
        <strain evidence="3 4">CCMP1335</strain>
    </source>
</reference>
<name>B8C8F5_THAPS</name>
<proteinExistence type="inferred from homology"/>
<dbReference type="PaxDb" id="35128-Thaps36246"/>
<dbReference type="Gene3D" id="3.60.21.10">
    <property type="match status" value="1"/>
</dbReference>
<dbReference type="PROSITE" id="PS00125">
    <property type="entry name" value="SER_THR_PHOSPHATASE"/>
    <property type="match status" value="1"/>
</dbReference>
<dbReference type="Proteomes" id="UP000001449">
    <property type="component" value="Chromosome 9"/>
</dbReference>
<accession>B8C8F5</accession>
<keyword evidence="1" id="KW-0378">Hydrolase</keyword>
<dbReference type="GO" id="GO:0090443">
    <property type="term" value="C:FAR/SIN/STRIPAK complex"/>
    <property type="evidence" value="ECO:0000318"/>
    <property type="project" value="GO_Central"/>
</dbReference>
<dbReference type="InterPro" id="IPR006186">
    <property type="entry name" value="Ser/Thr-sp_prot-phosphatase"/>
</dbReference>
<dbReference type="EMBL" id="CM000645">
    <property type="protein sequence ID" value="EED90280.1"/>
    <property type="molecule type" value="Genomic_DNA"/>
</dbReference>
<evidence type="ECO:0000256" key="1">
    <source>
        <dbReference type="RuleBase" id="RU004273"/>
    </source>
</evidence>
<dbReference type="GeneID" id="7448093"/>
<dbReference type="RefSeq" id="XP_002292305.1">
    <property type="nucleotide sequence ID" value="XM_002292269.1"/>
</dbReference>
<dbReference type="InterPro" id="IPR004843">
    <property type="entry name" value="Calcineurin-like_PHP"/>
</dbReference>
<dbReference type="InterPro" id="IPR050341">
    <property type="entry name" value="PP1_catalytic_subunit"/>
</dbReference>
<dbReference type="KEGG" id="tps:THAPSDRAFT_36246"/>
<dbReference type="EC" id="3.1.3.16" evidence="1"/>
<dbReference type="Pfam" id="PF00149">
    <property type="entry name" value="Metallophos"/>
    <property type="match status" value="1"/>
</dbReference>
<dbReference type="OMA" id="LAQCKAR"/>
<reference evidence="3 4" key="1">
    <citation type="journal article" date="2004" name="Science">
        <title>The genome of the diatom Thalassiosira pseudonana: ecology, evolution, and metabolism.</title>
        <authorList>
            <person name="Armbrust E.V."/>
            <person name="Berges J.A."/>
            <person name="Bowler C."/>
            <person name="Green B.R."/>
            <person name="Martinez D."/>
            <person name="Putnam N.H."/>
            <person name="Zhou S."/>
            <person name="Allen A.E."/>
            <person name="Apt K.E."/>
            <person name="Bechner M."/>
            <person name="Brzezinski M.A."/>
            <person name="Chaal B.K."/>
            <person name="Chiovitti A."/>
            <person name="Davis A.K."/>
            <person name="Demarest M.S."/>
            <person name="Detter J.C."/>
            <person name="Glavina T."/>
            <person name="Goodstein D."/>
            <person name="Hadi M.Z."/>
            <person name="Hellsten U."/>
            <person name="Hildebrand M."/>
            <person name="Jenkins B.D."/>
            <person name="Jurka J."/>
            <person name="Kapitonov V.V."/>
            <person name="Kroger N."/>
            <person name="Lau W.W."/>
            <person name="Lane T.W."/>
            <person name="Larimer F.W."/>
            <person name="Lippmeier J.C."/>
            <person name="Lucas S."/>
            <person name="Medina M."/>
            <person name="Montsant A."/>
            <person name="Obornik M."/>
            <person name="Parker M.S."/>
            <person name="Palenik B."/>
            <person name="Pazour G.J."/>
            <person name="Richardson P.M."/>
            <person name="Rynearson T.A."/>
            <person name="Saito M.A."/>
            <person name="Schwartz D.C."/>
            <person name="Thamatrakoln K."/>
            <person name="Valentin K."/>
            <person name="Vardi A."/>
            <person name="Wilkerson F.P."/>
            <person name="Rokhsar D.S."/>
        </authorList>
    </citation>
    <scope>NUCLEOTIDE SEQUENCE [LARGE SCALE GENOMIC DNA]</scope>
    <source>
        <strain evidence="3 4">CCMP1335</strain>
    </source>
</reference>
<dbReference type="SUPFAM" id="SSF56300">
    <property type="entry name" value="Metallo-dependent phosphatases"/>
    <property type="match status" value="1"/>
</dbReference>
<comment type="similarity">
    <text evidence="1">Belongs to the PPP phosphatase family.</text>
</comment>
<dbReference type="STRING" id="35128.B8C8F5"/>
<gene>
    <name evidence="3" type="ORF">THAPSDRAFT_36246</name>
</gene>
<dbReference type="AlphaFoldDB" id="B8C8F5"/>
<evidence type="ECO:0000313" key="3">
    <source>
        <dbReference type="EMBL" id="EED90280.1"/>
    </source>
</evidence>
<dbReference type="InterPro" id="IPR029052">
    <property type="entry name" value="Metallo-depent_PP-like"/>
</dbReference>
<dbReference type="PANTHER" id="PTHR11668">
    <property type="entry name" value="SERINE/THREONINE PROTEIN PHOSPHATASE"/>
    <property type="match status" value="1"/>
</dbReference>
<evidence type="ECO:0000313" key="4">
    <source>
        <dbReference type="Proteomes" id="UP000001449"/>
    </source>
</evidence>
<organism evidence="3 4">
    <name type="scientific">Thalassiosira pseudonana</name>
    <name type="common">Marine diatom</name>
    <name type="synonym">Cyclotella nana</name>
    <dbReference type="NCBI Taxonomy" id="35128"/>
    <lineage>
        <taxon>Eukaryota</taxon>
        <taxon>Sar</taxon>
        <taxon>Stramenopiles</taxon>
        <taxon>Ochrophyta</taxon>
        <taxon>Bacillariophyta</taxon>
        <taxon>Coscinodiscophyceae</taxon>
        <taxon>Thalassiosirophycidae</taxon>
        <taxon>Thalassiosirales</taxon>
        <taxon>Thalassiosiraceae</taxon>
        <taxon>Thalassiosira</taxon>
    </lineage>
</organism>
<dbReference type="SMART" id="SM00156">
    <property type="entry name" value="PP2Ac"/>
    <property type="match status" value="1"/>
</dbReference>
<dbReference type="GO" id="GO:0004722">
    <property type="term" value="F:protein serine/threonine phosphatase activity"/>
    <property type="evidence" value="ECO:0000318"/>
    <property type="project" value="GO_Central"/>
</dbReference>
<protein>
    <recommendedName>
        <fullName evidence="1">Serine/threonine-protein phosphatase</fullName>
        <ecNumber evidence="1">3.1.3.16</ecNumber>
    </recommendedName>
</protein>
<comment type="catalytic activity">
    <reaction evidence="1">
        <text>O-phospho-L-threonyl-[protein] + H2O = L-threonyl-[protein] + phosphate</text>
        <dbReference type="Rhea" id="RHEA:47004"/>
        <dbReference type="Rhea" id="RHEA-COMP:11060"/>
        <dbReference type="Rhea" id="RHEA-COMP:11605"/>
        <dbReference type="ChEBI" id="CHEBI:15377"/>
        <dbReference type="ChEBI" id="CHEBI:30013"/>
        <dbReference type="ChEBI" id="CHEBI:43474"/>
        <dbReference type="ChEBI" id="CHEBI:61977"/>
        <dbReference type="EC" id="3.1.3.16"/>
    </reaction>
</comment>
<keyword evidence="4" id="KW-1185">Reference proteome</keyword>
<dbReference type="HOGENOM" id="CLU_004962_0_10_1"/>
<dbReference type="CDD" id="cd00144">
    <property type="entry name" value="MPP_PPP_family"/>
    <property type="match status" value="1"/>
</dbReference>
<dbReference type="eggNOG" id="KOG0374">
    <property type="taxonomic scope" value="Eukaryota"/>
</dbReference>
<sequence>DLLKLNKKVRVLLEDEPRCVFLQSPAYVFGDIHGNLEDLHFFSDNVWNLGMQLTAGNFVFLGDYVDRGMSCLECVAYLLAMKLMLPQKVFLLRGNHETRDVNGWEEHYGARSFIYQCRERFGDDIGYRIWEATNQTFDRMPLAAVIDQDIFCVHGGIPRPISDGSVQGGRIKDILNEDEYQQVASDCIWSDPASEDQENRNVDERTGYGDSLRGGGAICFGHRAVTNFLAQQGFSYIMRAHEAHAEGVAVSKGARVFTVSTAKEGIWSCLSY</sequence>
<dbReference type="InParanoid" id="B8C8F5"/>
<feature type="domain" description="Serine/threonine specific protein phosphatases" evidence="2">
    <location>
        <begin position="92"/>
        <end position="97"/>
    </location>
</feature>
<dbReference type="PANTHER" id="PTHR11668:SF496">
    <property type="entry name" value="SERINE_THREONINE-PROTEIN PHOSPHATASE"/>
    <property type="match status" value="1"/>
</dbReference>
<dbReference type="PRINTS" id="PR00114">
    <property type="entry name" value="STPHPHTASE"/>
</dbReference>
<evidence type="ECO:0000259" key="2">
    <source>
        <dbReference type="PROSITE" id="PS00125"/>
    </source>
</evidence>